<dbReference type="STRING" id="1095629.A0A0C9XJZ2"/>
<dbReference type="AlphaFoldDB" id="A0A0C9XJZ2"/>
<feature type="region of interest" description="Disordered" evidence="1">
    <location>
        <begin position="1"/>
        <end position="31"/>
    </location>
</feature>
<organism evidence="2 3">
    <name type="scientific">Laccaria amethystina LaAM-08-1</name>
    <dbReference type="NCBI Taxonomy" id="1095629"/>
    <lineage>
        <taxon>Eukaryota</taxon>
        <taxon>Fungi</taxon>
        <taxon>Dikarya</taxon>
        <taxon>Basidiomycota</taxon>
        <taxon>Agaricomycotina</taxon>
        <taxon>Agaricomycetes</taxon>
        <taxon>Agaricomycetidae</taxon>
        <taxon>Agaricales</taxon>
        <taxon>Agaricineae</taxon>
        <taxon>Hydnangiaceae</taxon>
        <taxon>Laccaria</taxon>
    </lineage>
</organism>
<dbReference type="PANTHER" id="PTHR33096">
    <property type="entry name" value="CXC2 DOMAIN-CONTAINING PROTEIN"/>
    <property type="match status" value="1"/>
</dbReference>
<dbReference type="PANTHER" id="PTHR33096:SF1">
    <property type="entry name" value="CXC1-LIKE CYSTEINE CLUSTER ASSOCIATED WITH KDZ TRANSPOSASES DOMAIN-CONTAINING PROTEIN"/>
    <property type="match status" value="1"/>
</dbReference>
<name>A0A0C9XJZ2_9AGAR</name>
<evidence type="ECO:0000313" key="2">
    <source>
        <dbReference type="EMBL" id="KIK01824.1"/>
    </source>
</evidence>
<sequence>MAGSQRSQQPSTGGLGKVFTSPTKRRAKKKTTVIAKHLGQDKKINDLRRKLEMLQNSRFDTTEQTPQKAESITEMEQIPPPVQGDVPLETCGDVLMDTDAPMDTNLPMGLPRKARGVLPNNDSHKLFDRWKNALPSLVNPLLSHISSTMGKKWEMPKERSRRIWMLDRQLISIGAEMRDDLGNWLTKRRRNIDKQEHQAQKILHDCGIPEVELRKQWKDQRAAQLSLQAHAPARLKRELDTVLILQGDLDTVDNAIDALATTSDNVLSKISLSSLRETQEKLKEQVEELYASLNVHDSFPELANVDLDFFEWDKLDRATKGRQQPLGTKLHQYTMKAIKKRTPALLTAIRKFNSYCSRLAELHNPDWGIPLPTALPTKLDELRGNGSTILMEDVWISQAPGEVPRWLEDVDVWEGIRAMLKIERCHEERVRIGAEADNLCRWFGREMSAVEVALELPSNDSIKILLLQHRTRIRSLKAQWTNPMASSIHFDTHLKTAVDVASMVARSAGIDVLKPAPTTVTWLQPLIDDQINANGQNDLDEDPDDGSAPVELKHFDGDDVVDSLGTLLDDFIEDEVWQHFFNVFGHGLAMSVKITVVVPPRDMYRRTAKLDYWKKDIWILPIHRATPEKHWVILADSSPWKREMNEIMLLVRGLVLGANLNGHSLHVITEEGWIARPLVTMAVQSGPQHSRIYYVWYMNLLAKPTIAWQSNSSNQTITCVVSRDIPSAFSSAVPTPSTCKISAS</sequence>
<keyword evidence="3" id="KW-1185">Reference proteome</keyword>
<accession>A0A0C9XJZ2</accession>
<protein>
    <recommendedName>
        <fullName evidence="4">Ubiquitin-like protease family profile domain-containing protein</fullName>
    </recommendedName>
</protein>
<reference evidence="3" key="2">
    <citation type="submission" date="2015-01" db="EMBL/GenBank/DDBJ databases">
        <title>Evolutionary Origins and Diversification of the Mycorrhizal Mutualists.</title>
        <authorList>
            <consortium name="DOE Joint Genome Institute"/>
            <consortium name="Mycorrhizal Genomics Consortium"/>
            <person name="Kohler A."/>
            <person name="Kuo A."/>
            <person name="Nagy L.G."/>
            <person name="Floudas D."/>
            <person name="Copeland A."/>
            <person name="Barry K.W."/>
            <person name="Cichocki N."/>
            <person name="Veneault-Fourrey C."/>
            <person name="LaButti K."/>
            <person name="Lindquist E.A."/>
            <person name="Lipzen A."/>
            <person name="Lundell T."/>
            <person name="Morin E."/>
            <person name="Murat C."/>
            <person name="Riley R."/>
            <person name="Ohm R."/>
            <person name="Sun H."/>
            <person name="Tunlid A."/>
            <person name="Henrissat B."/>
            <person name="Grigoriev I.V."/>
            <person name="Hibbett D.S."/>
            <person name="Martin F."/>
        </authorList>
    </citation>
    <scope>NUCLEOTIDE SEQUENCE [LARGE SCALE GENOMIC DNA]</scope>
    <source>
        <strain evidence="3">LaAM-08-1</strain>
    </source>
</reference>
<proteinExistence type="predicted"/>
<evidence type="ECO:0000256" key="1">
    <source>
        <dbReference type="SAM" id="MobiDB-lite"/>
    </source>
</evidence>
<gene>
    <name evidence="2" type="ORF">K443DRAFT_122207</name>
</gene>
<evidence type="ECO:0008006" key="4">
    <source>
        <dbReference type="Google" id="ProtNLM"/>
    </source>
</evidence>
<evidence type="ECO:0000313" key="3">
    <source>
        <dbReference type="Proteomes" id="UP000054477"/>
    </source>
</evidence>
<dbReference type="Proteomes" id="UP000054477">
    <property type="component" value="Unassembled WGS sequence"/>
</dbReference>
<feature type="compositionally biased region" description="Polar residues" evidence="1">
    <location>
        <begin position="1"/>
        <end position="12"/>
    </location>
</feature>
<dbReference type="HOGENOM" id="CLU_373406_0_0_1"/>
<dbReference type="EMBL" id="KN838601">
    <property type="protein sequence ID" value="KIK01824.1"/>
    <property type="molecule type" value="Genomic_DNA"/>
</dbReference>
<reference evidence="2 3" key="1">
    <citation type="submission" date="2014-04" db="EMBL/GenBank/DDBJ databases">
        <authorList>
            <consortium name="DOE Joint Genome Institute"/>
            <person name="Kuo A."/>
            <person name="Kohler A."/>
            <person name="Nagy L.G."/>
            <person name="Floudas D."/>
            <person name="Copeland A."/>
            <person name="Barry K.W."/>
            <person name="Cichocki N."/>
            <person name="Veneault-Fourrey C."/>
            <person name="LaButti K."/>
            <person name="Lindquist E.A."/>
            <person name="Lipzen A."/>
            <person name="Lundell T."/>
            <person name="Morin E."/>
            <person name="Murat C."/>
            <person name="Sun H."/>
            <person name="Tunlid A."/>
            <person name="Henrissat B."/>
            <person name="Grigoriev I.V."/>
            <person name="Hibbett D.S."/>
            <person name="Martin F."/>
            <person name="Nordberg H.P."/>
            <person name="Cantor M.N."/>
            <person name="Hua S.X."/>
        </authorList>
    </citation>
    <scope>NUCLEOTIDE SEQUENCE [LARGE SCALE GENOMIC DNA]</scope>
    <source>
        <strain evidence="2 3">LaAM-08-1</strain>
    </source>
</reference>
<dbReference type="OrthoDB" id="3364670at2759"/>